<gene>
    <name evidence="2" type="ORF">FKW44_013101</name>
</gene>
<organism evidence="2 3">
    <name type="scientific">Caligus rogercresseyi</name>
    <name type="common">Sea louse</name>
    <dbReference type="NCBI Taxonomy" id="217165"/>
    <lineage>
        <taxon>Eukaryota</taxon>
        <taxon>Metazoa</taxon>
        <taxon>Ecdysozoa</taxon>
        <taxon>Arthropoda</taxon>
        <taxon>Crustacea</taxon>
        <taxon>Multicrustacea</taxon>
        <taxon>Hexanauplia</taxon>
        <taxon>Copepoda</taxon>
        <taxon>Siphonostomatoida</taxon>
        <taxon>Caligidae</taxon>
        <taxon>Caligus</taxon>
    </lineage>
</organism>
<protein>
    <submittedName>
        <fullName evidence="2">Uncharacterized protein</fullName>
    </submittedName>
</protein>
<reference evidence="3" key="1">
    <citation type="submission" date="2021-01" db="EMBL/GenBank/DDBJ databases">
        <title>Caligus Genome Assembly.</title>
        <authorList>
            <person name="Gallardo-Escarate C."/>
        </authorList>
    </citation>
    <scope>NUCLEOTIDE SEQUENCE [LARGE SCALE GENOMIC DNA]</scope>
</reference>
<feature type="non-terminal residue" evidence="2">
    <location>
        <position position="72"/>
    </location>
</feature>
<feature type="non-terminal residue" evidence="2">
    <location>
        <position position="1"/>
    </location>
</feature>
<dbReference type="AlphaFoldDB" id="A0A7T8K9B6"/>
<evidence type="ECO:0000256" key="1">
    <source>
        <dbReference type="SAM" id="MobiDB-lite"/>
    </source>
</evidence>
<keyword evidence="3" id="KW-1185">Reference proteome</keyword>
<proteinExistence type="predicted"/>
<accession>A0A7T8K9B6</accession>
<name>A0A7T8K9B6_CALRO</name>
<evidence type="ECO:0000313" key="2">
    <source>
        <dbReference type="EMBL" id="QQP51672.1"/>
    </source>
</evidence>
<evidence type="ECO:0000313" key="3">
    <source>
        <dbReference type="Proteomes" id="UP000595437"/>
    </source>
</evidence>
<dbReference type="Proteomes" id="UP000595437">
    <property type="component" value="Chromosome 8"/>
</dbReference>
<feature type="region of interest" description="Disordered" evidence="1">
    <location>
        <begin position="15"/>
        <end position="34"/>
    </location>
</feature>
<dbReference type="EMBL" id="CP045897">
    <property type="protein sequence ID" value="QQP51672.1"/>
    <property type="molecule type" value="Genomic_DNA"/>
</dbReference>
<sequence>YPSLKWLLTINTHPEKNLPRAPQSPSQGLQPTPEDQIEAILNIKEGHFVIGSSPTEIFHLNIEIYFASNLHL</sequence>